<evidence type="ECO:0000259" key="1">
    <source>
        <dbReference type="Pfam" id="PF00078"/>
    </source>
</evidence>
<accession>A0A6P8DBP3</accession>
<organism evidence="3 4">
    <name type="scientific">Punica granatum</name>
    <name type="common">Pomegranate</name>
    <dbReference type="NCBI Taxonomy" id="22663"/>
    <lineage>
        <taxon>Eukaryota</taxon>
        <taxon>Viridiplantae</taxon>
        <taxon>Streptophyta</taxon>
        <taxon>Embryophyta</taxon>
        <taxon>Tracheophyta</taxon>
        <taxon>Spermatophyta</taxon>
        <taxon>Magnoliopsida</taxon>
        <taxon>eudicotyledons</taxon>
        <taxon>Gunneridae</taxon>
        <taxon>Pentapetalae</taxon>
        <taxon>rosids</taxon>
        <taxon>malvids</taxon>
        <taxon>Myrtales</taxon>
        <taxon>Lythraceae</taxon>
        <taxon>Punica</taxon>
    </lineage>
</organism>
<reference evidence="4" key="2">
    <citation type="submission" date="2025-08" db="UniProtKB">
        <authorList>
            <consortium name="RefSeq"/>
        </authorList>
    </citation>
    <scope>IDENTIFICATION</scope>
    <source>
        <tissue evidence="4">Leaf</tissue>
    </source>
</reference>
<dbReference type="Proteomes" id="UP000515151">
    <property type="component" value="Chromosome 1"/>
</dbReference>
<evidence type="ECO:0000313" key="3">
    <source>
        <dbReference type="Proteomes" id="UP000515151"/>
    </source>
</evidence>
<sequence length="259" mass="29881">MPFDLKNAEATYQRAMIALFHDMMHKEIEVYVNDMIAKSNEGEGHLVNLKRLFDRLRKYKLRLNPAKCTFGVKSGKILGFVVSEKGIEVDPDKVKAIMELLPPSTRRSTFLAQNNIAEYEACIFGLQAAIDLKVKELEVFDDSMLTIFQTLKQWKTKDPKLVPYHEYHEELIENFENISFIYTTRMKNQFADALATLASIMSITNENLIEPLEFEIAKGPAHCDMIEAVDCKPWYGDIKHLLQTGQFPAFTDRHDRRTL</sequence>
<dbReference type="Pfam" id="PF13456">
    <property type="entry name" value="RVT_3"/>
    <property type="match status" value="1"/>
</dbReference>
<dbReference type="InterPro" id="IPR000477">
    <property type="entry name" value="RT_dom"/>
</dbReference>
<dbReference type="CDD" id="cd01647">
    <property type="entry name" value="RT_LTR"/>
    <property type="match status" value="1"/>
</dbReference>
<dbReference type="SUPFAM" id="SSF56672">
    <property type="entry name" value="DNA/RNA polymerases"/>
    <property type="match status" value="1"/>
</dbReference>
<gene>
    <name evidence="4" type="primary">LOC116204044</name>
</gene>
<evidence type="ECO:0000313" key="4">
    <source>
        <dbReference type="RefSeq" id="XP_031391949.1"/>
    </source>
</evidence>
<evidence type="ECO:0000259" key="2">
    <source>
        <dbReference type="Pfam" id="PF13456"/>
    </source>
</evidence>
<name>A0A6P8DBP3_PUNGR</name>
<dbReference type="PANTHER" id="PTHR48475">
    <property type="entry name" value="RIBONUCLEASE H"/>
    <property type="match status" value="1"/>
</dbReference>
<dbReference type="Gene3D" id="3.30.420.10">
    <property type="entry name" value="Ribonuclease H-like superfamily/Ribonuclease H"/>
    <property type="match status" value="1"/>
</dbReference>
<protein>
    <submittedName>
        <fullName evidence="4">Uncharacterized protein LOC116204044</fullName>
    </submittedName>
</protein>
<dbReference type="GeneID" id="116204044"/>
<dbReference type="RefSeq" id="XP_031391949.1">
    <property type="nucleotide sequence ID" value="XM_031536089.1"/>
</dbReference>
<feature type="domain" description="Reverse transcriptase" evidence="1">
    <location>
        <begin position="1"/>
        <end position="81"/>
    </location>
</feature>
<keyword evidence="3" id="KW-1185">Reference proteome</keyword>
<proteinExistence type="predicted"/>
<dbReference type="AlphaFoldDB" id="A0A6P8DBP3"/>
<feature type="domain" description="RNase H type-1" evidence="2">
    <location>
        <begin position="113"/>
        <end position="197"/>
    </location>
</feature>
<dbReference type="Pfam" id="PF00078">
    <property type="entry name" value="RVT_1"/>
    <property type="match status" value="1"/>
</dbReference>
<dbReference type="PANTHER" id="PTHR48475:SF1">
    <property type="entry name" value="RNASE H TYPE-1 DOMAIN-CONTAINING PROTEIN"/>
    <property type="match status" value="1"/>
</dbReference>
<dbReference type="InterPro" id="IPR002156">
    <property type="entry name" value="RNaseH_domain"/>
</dbReference>
<dbReference type="CDD" id="cd09279">
    <property type="entry name" value="RNase_HI_like"/>
    <property type="match status" value="1"/>
</dbReference>
<dbReference type="Gene3D" id="3.30.70.270">
    <property type="match status" value="1"/>
</dbReference>
<dbReference type="InterPro" id="IPR043502">
    <property type="entry name" value="DNA/RNA_pol_sf"/>
</dbReference>
<dbReference type="OrthoDB" id="101614at2759"/>
<dbReference type="InterPro" id="IPR036397">
    <property type="entry name" value="RNaseH_sf"/>
</dbReference>
<dbReference type="GO" id="GO:0003676">
    <property type="term" value="F:nucleic acid binding"/>
    <property type="evidence" value="ECO:0007669"/>
    <property type="project" value="InterPro"/>
</dbReference>
<dbReference type="GO" id="GO:0004523">
    <property type="term" value="F:RNA-DNA hybrid ribonuclease activity"/>
    <property type="evidence" value="ECO:0007669"/>
    <property type="project" value="InterPro"/>
</dbReference>
<reference evidence="3" key="1">
    <citation type="journal article" date="2020" name="Plant Biotechnol. J.">
        <title>The pomegranate (Punica granatum L.) draft genome dissects genetic divergence between soft- and hard-seeded cultivars.</title>
        <authorList>
            <person name="Luo X."/>
            <person name="Li H."/>
            <person name="Wu Z."/>
            <person name="Yao W."/>
            <person name="Zhao P."/>
            <person name="Cao D."/>
            <person name="Yu H."/>
            <person name="Li K."/>
            <person name="Poudel K."/>
            <person name="Zhao D."/>
            <person name="Zhang F."/>
            <person name="Xia X."/>
            <person name="Chen L."/>
            <person name="Wang Q."/>
            <person name="Jing D."/>
            <person name="Cao S."/>
        </authorList>
    </citation>
    <scope>NUCLEOTIDE SEQUENCE [LARGE SCALE GENOMIC DNA]</scope>
    <source>
        <strain evidence="3">cv. Tunisia</strain>
    </source>
</reference>
<dbReference type="InterPro" id="IPR043128">
    <property type="entry name" value="Rev_trsase/Diguanyl_cyclase"/>
</dbReference>